<dbReference type="SUPFAM" id="SSF46689">
    <property type="entry name" value="Homeodomain-like"/>
    <property type="match status" value="1"/>
</dbReference>
<keyword evidence="6" id="KW-0804">Transcription</keyword>
<evidence type="ECO:0000256" key="1">
    <source>
        <dbReference type="ARBA" id="ARBA00004123"/>
    </source>
</evidence>
<dbReference type="Proteomes" id="UP001152747">
    <property type="component" value="Unassembled WGS sequence"/>
</dbReference>
<dbReference type="InterPro" id="IPR009057">
    <property type="entry name" value="Homeodomain-like_sf"/>
</dbReference>
<dbReference type="PROSITE" id="PS00034">
    <property type="entry name" value="PAIRED_1"/>
    <property type="match status" value="1"/>
</dbReference>
<dbReference type="AlphaFoldDB" id="A0A9P1N979"/>
<protein>
    <recommendedName>
        <fullName evidence="8">Paired domain-containing protein</fullName>
    </recommendedName>
</protein>
<dbReference type="GO" id="GO:0005634">
    <property type="term" value="C:nucleus"/>
    <property type="evidence" value="ECO:0007669"/>
    <property type="project" value="UniProtKB-SubCell"/>
</dbReference>
<dbReference type="PRINTS" id="PR00027">
    <property type="entry name" value="PAIREDBOX"/>
</dbReference>
<dbReference type="PANTHER" id="PTHR45636:SF16">
    <property type="entry name" value="PAIRED BOX POX-MESO PROTEIN"/>
    <property type="match status" value="1"/>
</dbReference>
<dbReference type="PROSITE" id="PS51057">
    <property type="entry name" value="PAIRED_2"/>
    <property type="match status" value="1"/>
</dbReference>
<dbReference type="FunFam" id="1.10.10.10:FF:000003">
    <property type="entry name" value="Paired box protein Pax-6"/>
    <property type="match status" value="1"/>
</dbReference>
<accession>A0A9P1N979</accession>
<dbReference type="InterPro" id="IPR043182">
    <property type="entry name" value="PAIRED_DNA-bd_dom"/>
</dbReference>
<feature type="domain" description="Paired" evidence="8">
    <location>
        <begin position="125"/>
        <end position="251"/>
    </location>
</feature>
<keyword evidence="5" id="KW-0238">DNA-binding</keyword>
<evidence type="ECO:0000256" key="5">
    <source>
        <dbReference type="ARBA" id="ARBA00023125"/>
    </source>
</evidence>
<reference evidence="9" key="1">
    <citation type="submission" date="2022-11" db="EMBL/GenBank/DDBJ databases">
        <authorList>
            <person name="Kikuchi T."/>
        </authorList>
    </citation>
    <scope>NUCLEOTIDE SEQUENCE</scope>
    <source>
        <strain evidence="9">PS1010</strain>
    </source>
</reference>
<sequence length="295" mass="33568">MRDFKSRSLENSELMLVSHSDCNDENKMKNLRIWFEDTTATNVKLINRIVFYFAAHLCSSTMNCTTSNQPWCFEENQEVTWHIFQNHQHHHQNLELQQNQGSCDVGGVLGAESSNEDFVSQTTSKTAEVNQLGGVFVNGRPLPISLRYKIVELANQGIRPCDISRQLKISHGCVSKILTRYSENGTILPGTIGGSRPRVTTPKVVEYIKSLKRLDPGIFAWEIRDRLITDQICDRANLPSVSSISRILRNKNKQPVSSPQTSSTDWYPIPYETPVPQDLNFQNNNNTNNYNSNFM</sequence>
<gene>
    <name evidence="9" type="ORF">CAMP_LOCUS15109</name>
</gene>
<comment type="subcellular location">
    <subcellularLocation>
        <location evidence="1">Nucleus</location>
    </subcellularLocation>
</comment>
<dbReference type="InterPro" id="IPR001523">
    <property type="entry name" value="Paired_dom"/>
</dbReference>
<keyword evidence="3" id="KW-0563">Paired box</keyword>
<evidence type="ECO:0000256" key="3">
    <source>
        <dbReference type="ARBA" id="ARBA00022724"/>
    </source>
</evidence>
<evidence type="ECO:0000259" key="8">
    <source>
        <dbReference type="PROSITE" id="PS51057"/>
    </source>
</evidence>
<dbReference type="Gene3D" id="1.10.10.10">
    <property type="entry name" value="Winged helix-like DNA-binding domain superfamily/Winged helix DNA-binding domain"/>
    <property type="match status" value="2"/>
</dbReference>
<dbReference type="OrthoDB" id="3225452at2759"/>
<keyword evidence="2" id="KW-0217">Developmental protein</keyword>
<comment type="caution">
    <text evidence="9">The sequence shown here is derived from an EMBL/GenBank/DDBJ whole genome shotgun (WGS) entry which is preliminary data.</text>
</comment>
<dbReference type="InterPro" id="IPR043565">
    <property type="entry name" value="PAX_fam"/>
</dbReference>
<evidence type="ECO:0000256" key="6">
    <source>
        <dbReference type="ARBA" id="ARBA00023163"/>
    </source>
</evidence>
<dbReference type="GO" id="GO:0000978">
    <property type="term" value="F:RNA polymerase II cis-regulatory region sequence-specific DNA binding"/>
    <property type="evidence" value="ECO:0007669"/>
    <property type="project" value="TreeGrafter"/>
</dbReference>
<dbReference type="PANTHER" id="PTHR45636">
    <property type="entry name" value="PAIRED BOX PROTEIN PAX-6-RELATED-RELATED"/>
    <property type="match status" value="1"/>
</dbReference>
<proteinExistence type="predicted"/>
<keyword evidence="7" id="KW-0539">Nucleus</keyword>
<keyword evidence="4" id="KW-0805">Transcription regulation</keyword>
<dbReference type="Pfam" id="PF00292">
    <property type="entry name" value="PAX"/>
    <property type="match status" value="1"/>
</dbReference>
<name>A0A9P1N979_9PELO</name>
<evidence type="ECO:0000256" key="7">
    <source>
        <dbReference type="ARBA" id="ARBA00023242"/>
    </source>
</evidence>
<evidence type="ECO:0000313" key="10">
    <source>
        <dbReference type="Proteomes" id="UP001152747"/>
    </source>
</evidence>
<evidence type="ECO:0000313" key="9">
    <source>
        <dbReference type="EMBL" id="CAI5452472.1"/>
    </source>
</evidence>
<dbReference type="InterPro" id="IPR036388">
    <property type="entry name" value="WH-like_DNA-bd_sf"/>
</dbReference>
<keyword evidence="10" id="KW-1185">Reference proteome</keyword>
<evidence type="ECO:0000256" key="4">
    <source>
        <dbReference type="ARBA" id="ARBA00023015"/>
    </source>
</evidence>
<organism evidence="9 10">
    <name type="scientific">Caenorhabditis angaria</name>
    <dbReference type="NCBI Taxonomy" id="860376"/>
    <lineage>
        <taxon>Eukaryota</taxon>
        <taxon>Metazoa</taxon>
        <taxon>Ecdysozoa</taxon>
        <taxon>Nematoda</taxon>
        <taxon>Chromadorea</taxon>
        <taxon>Rhabditida</taxon>
        <taxon>Rhabditina</taxon>
        <taxon>Rhabditomorpha</taxon>
        <taxon>Rhabditoidea</taxon>
        <taxon>Rhabditidae</taxon>
        <taxon>Peloderinae</taxon>
        <taxon>Caenorhabditis</taxon>
    </lineage>
</organism>
<dbReference type="SMART" id="SM00351">
    <property type="entry name" value="PAX"/>
    <property type="match status" value="1"/>
</dbReference>
<dbReference type="EMBL" id="CANHGI010000005">
    <property type="protein sequence ID" value="CAI5452472.1"/>
    <property type="molecule type" value="Genomic_DNA"/>
</dbReference>
<dbReference type="GO" id="GO:0000981">
    <property type="term" value="F:DNA-binding transcription factor activity, RNA polymerase II-specific"/>
    <property type="evidence" value="ECO:0007669"/>
    <property type="project" value="TreeGrafter"/>
</dbReference>
<evidence type="ECO:0000256" key="2">
    <source>
        <dbReference type="ARBA" id="ARBA00022473"/>
    </source>
</evidence>